<keyword evidence="1" id="KW-1133">Transmembrane helix</keyword>
<dbReference type="STRING" id="3750.A0A498JEI6"/>
<comment type="caution">
    <text evidence="2">The sequence shown here is derived from an EMBL/GenBank/DDBJ whole genome shotgun (WGS) entry which is preliminary data.</text>
</comment>
<dbReference type="EMBL" id="RDQH01000333">
    <property type="protein sequence ID" value="RXH93275.1"/>
    <property type="molecule type" value="Genomic_DNA"/>
</dbReference>
<dbReference type="PANTHER" id="PTHR34537:SF2">
    <property type="entry name" value="FERREDOXIN-LIKE PROTEIN"/>
    <property type="match status" value="1"/>
</dbReference>
<gene>
    <name evidence="2" type="ORF">DVH24_013851</name>
</gene>
<protein>
    <recommendedName>
        <fullName evidence="4">Ferredoxin</fullName>
    </recommendedName>
</protein>
<sequence>MHRTHNGYKGPPPVVFLSVNSAMLHQCSSTFNPTLSFLSKAKPQFFLTGEIMVKKQLLCCWGWLIIFNHLLLAALVCSKSHGNPANDLVDIINNNRTAHKLPKLNDSSGLGCIALQYAELCKGNCTSNNTVNCKPSEDDFTEVFAPNCGVELPTFDTITAHIVGCQSKYLEPSLAFEHVLVRDSKALSILRNKSHTEVGVGMVRAHKGPFFWCVLFSSGKTNSTFVLENRGEGIHQKKGCYSGSSIPCSAGQRNDSSLLNNVTIIAFLCAVYLFQQLHFNY</sequence>
<dbReference type="Proteomes" id="UP000290289">
    <property type="component" value="Chromosome 7"/>
</dbReference>
<dbReference type="SUPFAM" id="SSF55797">
    <property type="entry name" value="PR-1-like"/>
    <property type="match status" value="1"/>
</dbReference>
<accession>A0A498JEI6</accession>
<evidence type="ECO:0000256" key="1">
    <source>
        <dbReference type="SAM" id="Phobius"/>
    </source>
</evidence>
<keyword evidence="3" id="KW-1185">Reference proteome</keyword>
<name>A0A498JEI6_MALDO</name>
<dbReference type="Gene3D" id="3.40.33.10">
    <property type="entry name" value="CAP"/>
    <property type="match status" value="1"/>
</dbReference>
<feature type="transmembrane region" description="Helical" evidence="1">
    <location>
        <begin position="258"/>
        <end position="274"/>
    </location>
</feature>
<organism evidence="2 3">
    <name type="scientific">Malus domestica</name>
    <name type="common">Apple</name>
    <name type="synonym">Pyrus malus</name>
    <dbReference type="NCBI Taxonomy" id="3750"/>
    <lineage>
        <taxon>Eukaryota</taxon>
        <taxon>Viridiplantae</taxon>
        <taxon>Streptophyta</taxon>
        <taxon>Embryophyta</taxon>
        <taxon>Tracheophyta</taxon>
        <taxon>Spermatophyta</taxon>
        <taxon>Magnoliopsida</taxon>
        <taxon>eudicotyledons</taxon>
        <taxon>Gunneridae</taxon>
        <taxon>Pentapetalae</taxon>
        <taxon>rosids</taxon>
        <taxon>fabids</taxon>
        <taxon>Rosales</taxon>
        <taxon>Rosaceae</taxon>
        <taxon>Amygdaloideae</taxon>
        <taxon>Maleae</taxon>
        <taxon>Malus</taxon>
    </lineage>
</organism>
<dbReference type="InterPro" id="IPR035940">
    <property type="entry name" value="CAP_sf"/>
</dbReference>
<keyword evidence="1" id="KW-0472">Membrane</keyword>
<evidence type="ECO:0000313" key="2">
    <source>
        <dbReference type="EMBL" id="RXH93275.1"/>
    </source>
</evidence>
<proteinExistence type="predicted"/>
<dbReference type="AlphaFoldDB" id="A0A498JEI6"/>
<reference evidence="2 3" key="1">
    <citation type="submission" date="2018-10" db="EMBL/GenBank/DDBJ databases">
        <title>A high-quality apple genome assembly.</title>
        <authorList>
            <person name="Hu J."/>
        </authorList>
    </citation>
    <scope>NUCLEOTIDE SEQUENCE [LARGE SCALE GENOMIC DNA]</scope>
    <source>
        <strain evidence="3">cv. HFTH1</strain>
        <tissue evidence="2">Young leaf</tissue>
    </source>
</reference>
<keyword evidence="1" id="KW-0812">Transmembrane</keyword>
<dbReference type="PANTHER" id="PTHR34537">
    <property type="entry name" value="OS08G0459300 PROTEIN"/>
    <property type="match status" value="1"/>
</dbReference>
<evidence type="ECO:0000313" key="3">
    <source>
        <dbReference type="Proteomes" id="UP000290289"/>
    </source>
</evidence>
<evidence type="ECO:0008006" key="4">
    <source>
        <dbReference type="Google" id="ProtNLM"/>
    </source>
</evidence>